<dbReference type="PANTHER" id="PTHR34561">
    <property type="entry name" value="NADH DEHYDROGENASE [UBIQUINONE] 1 ALPHA SUBCOMPLEX ASSEMBLY FACTOR 8"/>
    <property type="match status" value="1"/>
</dbReference>
<organism evidence="2 3">
    <name type="scientific">Quercus suber</name>
    <name type="common">Cork oak</name>
    <dbReference type="NCBI Taxonomy" id="58331"/>
    <lineage>
        <taxon>Eukaryota</taxon>
        <taxon>Viridiplantae</taxon>
        <taxon>Streptophyta</taxon>
        <taxon>Embryophyta</taxon>
        <taxon>Tracheophyta</taxon>
        <taxon>Spermatophyta</taxon>
        <taxon>Magnoliopsida</taxon>
        <taxon>eudicotyledons</taxon>
        <taxon>Gunneridae</taxon>
        <taxon>Pentapetalae</taxon>
        <taxon>rosids</taxon>
        <taxon>fabids</taxon>
        <taxon>Fagales</taxon>
        <taxon>Fagaceae</taxon>
        <taxon>Quercus</taxon>
    </lineage>
</organism>
<dbReference type="Proteomes" id="UP000237347">
    <property type="component" value="Unassembled WGS sequence"/>
</dbReference>
<name>A0AAW0KTX8_QUESU</name>
<proteinExistence type="predicted"/>
<protein>
    <recommendedName>
        <fullName evidence="4">IMS import disulfide relay-system CHCH-CHCH-like Cx9C domain-containing protein</fullName>
    </recommendedName>
</protein>
<feature type="region of interest" description="Disordered" evidence="1">
    <location>
        <begin position="1"/>
        <end position="25"/>
    </location>
</feature>
<evidence type="ECO:0000313" key="2">
    <source>
        <dbReference type="EMBL" id="KAK7841476.1"/>
    </source>
</evidence>
<comment type="caution">
    <text evidence="2">The sequence shown here is derived from an EMBL/GenBank/DDBJ whole genome shotgun (WGS) entry which is preliminary data.</text>
</comment>
<reference evidence="2 3" key="1">
    <citation type="journal article" date="2018" name="Sci. Data">
        <title>The draft genome sequence of cork oak.</title>
        <authorList>
            <person name="Ramos A.M."/>
            <person name="Usie A."/>
            <person name="Barbosa P."/>
            <person name="Barros P.M."/>
            <person name="Capote T."/>
            <person name="Chaves I."/>
            <person name="Simoes F."/>
            <person name="Abreu I."/>
            <person name="Carrasquinho I."/>
            <person name="Faro C."/>
            <person name="Guimaraes J.B."/>
            <person name="Mendonca D."/>
            <person name="Nobrega F."/>
            <person name="Rodrigues L."/>
            <person name="Saibo N.J.M."/>
            <person name="Varela M.C."/>
            <person name="Egas C."/>
            <person name="Matos J."/>
            <person name="Miguel C.M."/>
            <person name="Oliveira M.M."/>
            <person name="Ricardo C.P."/>
            <person name="Goncalves S."/>
        </authorList>
    </citation>
    <scope>NUCLEOTIDE SEQUENCE [LARGE SCALE GENOMIC DNA]</scope>
    <source>
        <strain evidence="3">cv. HL8</strain>
    </source>
</reference>
<accession>A0AAW0KTX8</accession>
<dbReference type="EMBL" id="PKMF04000240">
    <property type="protein sequence ID" value="KAK7841476.1"/>
    <property type="molecule type" value="Genomic_DNA"/>
</dbReference>
<evidence type="ECO:0008006" key="4">
    <source>
        <dbReference type="Google" id="ProtNLM"/>
    </source>
</evidence>
<evidence type="ECO:0000256" key="1">
    <source>
        <dbReference type="SAM" id="MobiDB-lite"/>
    </source>
</evidence>
<dbReference type="GO" id="GO:0032981">
    <property type="term" value="P:mitochondrial respiratory chain complex I assembly"/>
    <property type="evidence" value="ECO:0007669"/>
    <property type="project" value="InterPro"/>
</dbReference>
<dbReference type="InterPro" id="IPR034595">
    <property type="entry name" value="NDUFAF8"/>
</dbReference>
<sequence>MTWQFSSSSSTSTSNPRFAQRTLDMKERNSTSTLKRILVNCSAQAKEYGGCVVAKVPEVERDMCLKEFLALKTCMLKTCTLSA</sequence>
<evidence type="ECO:0000313" key="3">
    <source>
        <dbReference type="Proteomes" id="UP000237347"/>
    </source>
</evidence>
<dbReference type="GO" id="GO:0005739">
    <property type="term" value="C:mitochondrion"/>
    <property type="evidence" value="ECO:0007669"/>
    <property type="project" value="InterPro"/>
</dbReference>
<gene>
    <name evidence="2" type="ORF">CFP56_015395</name>
</gene>
<dbReference type="AlphaFoldDB" id="A0AAW0KTX8"/>
<feature type="compositionally biased region" description="Low complexity" evidence="1">
    <location>
        <begin position="1"/>
        <end position="14"/>
    </location>
</feature>
<dbReference type="PANTHER" id="PTHR34561:SF1">
    <property type="entry name" value="NADH DEHYDROGENASE [UBIQUINONE] 1 ALPHA SUBCOMPLEX ASSEMBLY FACTOR 8"/>
    <property type="match status" value="1"/>
</dbReference>
<keyword evidence="3" id="KW-1185">Reference proteome</keyword>